<feature type="region of interest" description="Disordered" evidence="2">
    <location>
        <begin position="121"/>
        <end position="186"/>
    </location>
</feature>
<evidence type="ECO:0000256" key="1">
    <source>
        <dbReference type="SAM" id="Coils"/>
    </source>
</evidence>
<dbReference type="AlphaFoldDB" id="A0AAD9QMK8"/>
<feature type="compositionally biased region" description="Basic residues" evidence="2">
    <location>
        <begin position="174"/>
        <end position="184"/>
    </location>
</feature>
<keyword evidence="4" id="KW-1185">Reference proteome</keyword>
<dbReference type="Proteomes" id="UP001249851">
    <property type="component" value="Unassembled WGS sequence"/>
</dbReference>
<organism evidence="3 4">
    <name type="scientific">Acropora cervicornis</name>
    <name type="common">Staghorn coral</name>
    <dbReference type="NCBI Taxonomy" id="6130"/>
    <lineage>
        <taxon>Eukaryota</taxon>
        <taxon>Metazoa</taxon>
        <taxon>Cnidaria</taxon>
        <taxon>Anthozoa</taxon>
        <taxon>Hexacorallia</taxon>
        <taxon>Scleractinia</taxon>
        <taxon>Astrocoeniina</taxon>
        <taxon>Acroporidae</taxon>
        <taxon>Acropora</taxon>
    </lineage>
</organism>
<feature type="coiled-coil region" evidence="1">
    <location>
        <begin position="196"/>
        <end position="223"/>
    </location>
</feature>
<name>A0AAD9QMK8_ACRCE</name>
<protein>
    <submittedName>
        <fullName evidence="3">Uncharacterized protein</fullName>
    </submittedName>
</protein>
<reference evidence="3" key="2">
    <citation type="journal article" date="2023" name="Science">
        <title>Genomic signatures of disease resistance in endangered staghorn corals.</title>
        <authorList>
            <person name="Vollmer S.V."/>
            <person name="Selwyn J.D."/>
            <person name="Despard B.A."/>
            <person name="Roesel C.L."/>
        </authorList>
    </citation>
    <scope>NUCLEOTIDE SEQUENCE</scope>
    <source>
        <strain evidence="3">K2</strain>
    </source>
</reference>
<evidence type="ECO:0000313" key="3">
    <source>
        <dbReference type="EMBL" id="KAK2564075.1"/>
    </source>
</evidence>
<accession>A0AAD9QMK8</accession>
<comment type="caution">
    <text evidence="3">The sequence shown here is derived from an EMBL/GenBank/DDBJ whole genome shotgun (WGS) entry which is preliminary data.</text>
</comment>
<proteinExistence type="predicted"/>
<gene>
    <name evidence="3" type="ORF">P5673_012296</name>
</gene>
<dbReference type="PANTHER" id="PTHR37558">
    <property type="entry name" value="HTH CENPB-TYPE DOMAIN-CONTAINING PROTEIN"/>
    <property type="match status" value="1"/>
</dbReference>
<dbReference type="PANTHER" id="PTHR37558:SF1">
    <property type="entry name" value="HTH CENPB-TYPE DOMAIN-CONTAINING PROTEIN"/>
    <property type="match status" value="1"/>
</dbReference>
<keyword evidence="1" id="KW-0175">Coiled coil</keyword>
<evidence type="ECO:0000313" key="4">
    <source>
        <dbReference type="Proteomes" id="UP001249851"/>
    </source>
</evidence>
<reference evidence="3" key="1">
    <citation type="journal article" date="2023" name="G3 (Bethesda)">
        <title>Whole genome assembly and annotation of the endangered Caribbean coral Acropora cervicornis.</title>
        <authorList>
            <person name="Selwyn J.D."/>
            <person name="Vollmer S.V."/>
        </authorList>
    </citation>
    <scope>NUCLEOTIDE SEQUENCE</scope>
    <source>
        <strain evidence="3">K2</strain>
    </source>
</reference>
<feature type="compositionally biased region" description="Basic and acidic residues" evidence="2">
    <location>
        <begin position="121"/>
        <end position="137"/>
    </location>
</feature>
<dbReference type="EMBL" id="JARQWQ010000023">
    <property type="protein sequence ID" value="KAK2564075.1"/>
    <property type="molecule type" value="Genomic_DNA"/>
</dbReference>
<sequence>MAAVNLQEELIMAPFRWPEARHELALAKEVAQHSPEKPDEWNAAAKRLGKAFSTDSCSVELKGRGCREKMDRILTKYKEEDMKGLKRSGTEEEFTEIQQLCEDILVYRRDMIEIRKIEKESRMKKDQEDKRKGEEMRQAAVERLAKRRSDAGTSGGATCDVSSSGSDEETPSKGIKRKVARSSRKSAIEMLSEKYKEKAKLKEKELEVRKMELDLQKQKYEDEAEERKLLFSMLREQLKK</sequence>
<evidence type="ECO:0000256" key="2">
    <source>
        <dbReference type="SAM" id="MobiDB-lite"/>
    </source>
</evidence>